<dbReference type="HOGENOM" id="CLU_2497628_0_0_1"/>
<gene>
    <name evidence="1" type="ORF">BofuT4_uP099750.1</name>
</gene>
<organism evidence="1 2">
    <name type="scientific">Botryotinia fuckeliana (strain T4)</name>
    <name type="common">Noble rot fungus</name>
    <name type="synonym">Botrytis cinerea</name>
    <dbReference type="NCBI Taxonomy" id="999810"/>
    <lineage>
        <taxon>Eukaryota</taxon>
        <taxon>Fungi</taxon>
        <taxon>Dikarya</taxon>
        <taxon>Ascomycota</taxon>
        <taxon>Pezizomycotina</taxon>
        <taxon>Leotiomycetes</taxon>
        <taxon>Helotiales</taxon>
        <taxon>Sclerotiniaceae</taxon>
        <taxon>Botrytis</taxon>
    </lineage>
</organism>
<evidence type="ECO:0000313" key="1">
    <source>
        <dbReference type="EMBL" id="CCD49465.1"/>
    </source>
</evidence>
<dbReference type="Proteomes" id="UP000008177">
    <property type="component" value="Unplaced contigs"/>
</dbReference>
<dbReference type="InParanoid" id="G2YC24"/>
<accession>G2YC24</accession>
<dbReference type="AlphaFoldDB" id="G2YC24"/>
<name>G2YC24_BOTF4</name>
<sequence>MLVCNGIAGERCEDDMVHSPAGLVSAYPMSYANLTLSEYNPSLNDSIDFAKKYTFTATNKGSEVEICLFTRDLGISVHDLKSLSMR</sequence>
<reference evidence="2" key="1">
    <citation type="journal article" date="2011" name="PLoS Genet.">
        <title>Genomic analysis of the necrotrophic fungal pathogens Sclerotinia sclerotiorum and Botrytis cinerea.</title>
        <authorList>
            <person name="Amselem J."/>
            <person name="Cuomo C.A."/>
            <person name="van Kan J.A."/>
            <person name="Viaud M."/>
            <person name="Benito E.P."/>
            <person name="Couloux A."/>
            <person name="Coutinho P.M."/>
            <person name="de Vries R.P."/>
            <person name="Dyer P.S."/>
            <person name="Fillinger S."/>
            <person name="Fournier E."/>
            <person name="Gout L."/>
            <person name="Hahn M."/>
            <person name="Kohn L."/>
            <person name="Lapalu N."/>
            <person name="Plummer K.M."/>
            <person name="Pradier J.M."/>
            <person name="Quevillon E."/>
            <person name="Sharon A."/>
            <person name="Simon A."/>
            <person name="ten Have A."/>
            <person name="Tudzynski B."/>
            <person name="Tudzynski P."/>
            <person name="Wincker P."/>
            <person name="Andrew M."/>
            <person name="Anthouard V."/>
            <person name="Beever R.E."/>
            <person name="Beffa R."/>
            <person name="Benoit I."/>
            <person name="Bouzid O."/>
            <person name="Brault B."/>
            <person name="Chen Z."/>
            <person name="Choquer M."/>
            <person name="Collemare J."/>
            <person name="Cotton P."/>
            <person name="Danchin E.G."/>
            <person name="Da Silva C."/>
            <person name="Gautier A."/>
            <person name="Giraud C."/>
            <person name="Giraud T."/>
            <person name="Gonzalez C."/>
            <person name="Grossetete S."/>
            <person name="Guldener U."/>
            <person name="Henrissat B."/>
            <person name="Howlett B.J."/>
            <person name="Kodira C."/>
            <person name="Kretschmer M."/>
            <person name="Lappartient A."/>
            <person name="Leroch M."/>
            <person name="Levis C."/>
            <person name="Mauceli E."/>
            <person name="Neuveglise C."/>
            <person name="Oeser B."/>
            <person name="Pearson M."/>
            <person name="Poulain J."/>
            <person name="Poussereau N."/>
            <person name="Quesneville H."/>
            <person name="Rascle C."/>
            <person name="Schumacher J."/>
            <person name="Segurens B."/>
            <person name="Sexton A."/>
            <person name="Silva E."/>
            <person name="Sirven C."/>
            <person name="Soanes D.M."/>
            <person name="Talbot N.J."/>
            <person name="Templeton M."/>
            <person name="Yandava C."/>
            <person name="Yarden O."/>
            <person name="Zeng Q."/>
            <person name="Rollins J.A."/>
            <person name="Lebrun M.H."/>
            <person name="Dickman M."/>
        </authorList>
    </citation>
    <scope>NUCLEOTIDE SEQUENCE [LARGE SCALE GENOMIC DNA]</scope>
    <source>
        <strain evidence="2">T4</strain>
    </source>
</reference>
<dbReference type="EMBL" id="FQ790314">
    <property type="protein sequence ID" value="CCD49465.1"/>
    <property type="molecule type" value="Genomic_DNA"/>
</dbReference>
<protein>
    <submittedName>
        <fullName evidence="1">Uncharacterized protein</fullName>
    </submittedName>
</protein>
<evidence type="ECO:0000313" key="2">
    <source>
        <dbReference type="Proteomes" id="UP000008177"/>
    </source>
</evidence>
<proteinExistence type="predicted"/>